<evidence type="ECO:0000313" key="20">
    <source>
        <dbReference type="Proteomes" id="UP001634394"/>
    </source>
</evidence>
<dbReference type="SUPFAM" id="SSF54928">
    <property type="entry name" value="RNA-binding domain, RBD"/>
    <property type="match status" value="1"/>
</dbReference>
<evidence type="ECO:0000256" key="14">
    <source>
        <dbReference type="PROSITE-ProRule" id="PRU00176"/>
    </source>
</evidence>
<feature type="compositionally biased region" description="Low complexity" evidence="15">
    <location>
        <begin position="566"/>
        <end position="576"/>
    </location>
</feature>
<evidence type="ECO:0000256" key="10">
    <source>
        <dbReference type="ARBA" id="ARBA00023242"/>
    </source>
</evidence>
<dbReference type="SMART" id="SM00317">
    <property type="entry name" value="SET"/>
    <property type="match status" value="1"/>
</dbReference>
<evidence type="ECO:0000256" key="2">
    <source>
        <dbReference type="ARBA" id="ARBA00012182"/>
    </source>
</evidence>
<feature type="compositionally biased region" description="Polar residues" evidence="15">
    <location>
        <begin position="324"/>
        <end position="339"/>
    </location>
</feature>
<feature type="region of interest" description="Disordered" evidence="15">
    <location>
        <begin position="1"/>
        <end position="23"/>
    </location>
</feature>
<gene>
    <name evidence="19" type="ORF">ACJMK2_012196</name>
</gene>
<evidence type="ECO:0000313" key="19">
    <source>
        <dbReference type="EMBL" id="KAL3857541.1"/>
    </source>
</evidence>
<dbReference type="Pfam" id="PF00856">
    <property type="entry name" value="SET"/>
    <property type="match status" value="1"/>
</dbReference>
<feature type="region of interest" description="Disordered" evidence="15">
    <location>
        <begin position="186"/>
        <end position="205"/>
    </location>
</feature>
<keyword evidence="6" id="KW-0156">Chromatin regulator</keyword>
<protein>
    <recommendedName>
        <fullName evidence="2">[histone H3]-lysine(4) N-trimethyltransferase</fullName>
        <ecNumber evidence="2">2.1.1.354</ecNumber>
    </recommendedName>
</protein>
<evidence type="ECO:0000256" key="8">
    <source>
        <dbReference type="ARBA" id="ARBA00023015"/>
    </source>
</evidence>
<feature type="compositionally biased region" description="Basic and acidic residues" evidence="15">
    <location>
        <begin position="440"/>
        <end position="509"/>
    </location>
</feature>
<dbReference type="SUPFAM" id="SSF82199">
    <property type="entry name" value="SET domain"/>
    <property type="match status" value="1"/>
</dbReference>
<evidence type="ECO:0000256" key="1">
    <source>
        <dbReference type="ARBA" id="ARBA00004123"/>
    </source>
</evidence>
<dbReference type="PANTHER" id="PTHR45814">
    <property type="entry name" value="HISTONE-LYSINE N-METHYLTRANSFERASE SETD1"/>
    <property type="match status" value="1"/>
</dbReference>
<evidence type="ECO:0000256" key="4">
    <source>
        <dbReference type="ARBA" id="ARBA00022679"/>
    </source>
</evidence>
<dbReference type="CDD" id="cd19169">
    <property type="entry name" value="SET_SETD1"/>
    <property type="match status" value="1"/>
</dbReference>
<comment type="catalytic activity">
    <reaction evidence="11">
        <text>L-lysyl(4)-[histone H3] + 3 S-adenosyl-L-methionine = N(6),N(6),N(6)-trimethyl-L-lysyl(4)-[histone H3] + 3 S-adenosyl-L-homocysteine + 3 H(+)</text>
        <dbReference type="Rhea" id="RHEA:60260"/>
        <dbReference type="Rhea" id="RHEA-COMP:15537"/>
        <dbReference type="Rhea" id="RHEA-COMP:15547"/>
        <dbReference type="ChEBI" id="CHEBI:15378"/>
        <dbReference type="ChEBI" id="CHEBI:29969"/>
        <dbReference type="ChEBI" id="CHEBI:57856"/>
        <dbReference type="ChEBI" id="CHEBI:59789"/>
        <dbReference type="ChEBI" id="CHEBI:61961"/>
        <dbReference type="EC" id="2.1.1.354"/>
    </reaction>
</comment>
<dbReference type="GO" id="GO:0032259">
    <property type="term" value="P:methylation"/>
    <property type="evidence" value="ECO:0007669"/>
    <property type="project" value="UniProtKB-KW"/>
</dbReference>
<dbReference type="InterPro" id="IPR024657">
    <property type="entry name" value="COMPASS_Set1_N-SET"/>
</dbReference>
<feature type="domain" description="Post-SET" evidence="18">
    <location>
        <begin position="1688"/>
        <end position="1704"/>
    </location>
</feature>
<evidence type="ECO:0000259" key="17">
    <source>
        <dbReference type="PROSITE" id="PS50280"/>
    </source>
</evidence>
<dbReference type="InterPro" id="IPR000504">
    <property type="entry name" value="RRM_dom"/>
</dbReference>
<feature type="compositionally biased region" description="Basic and acidic residues" evidence="15">
    <location>
        <begin position="1096"/>
        <end position="1122"/>
    </location>
</feature>
<dbReference type="Gene3D" id="3.30.70.330">
    <property type="match status" value="1"/>
</dbReference>
<evidence type="ECO:0000259" key="16">
    <source>
        <dbReference type="PROSITE" id="PS50102"/>
    </source>
</evidence>
<accession>A0ABD3V7F4</accession>
<dbReference type="Pfam" id="PF11764">
    <property type="entry name" value="N-SET"/>
    <property type="match status" value="1"/>
</dbReference>
<keyword evidence="20" id="KW-1185">Reference proteome</keyword>
<dbReference type="Proteomes" id="UP001634394">
    <property type="component" value="Unassembled WGS sequence"/>
</dbReference>
<comment type="caution">
    <text evidence="19">The sequence shown here is derived from an EMBL/GenBank/DDBJ whole genome shotgun (WGS) entry which is preliminary data.</text>
</comment>
<evidence type="ECO:0000256" key="15">
    <source>
        <dbReference type="SAM" id="MobiDB-lite"/>
    </source>
</evidence>
<feature type="compositionally biased region" description="Basic and acidic residues" evidence="15">
    <location>
        <begin position="417"/>
        <end position="431"/>
    </location>
</feature>
<evidence type="ECO:0000256" key="11">
    <source>
        <dbReference type="ARBA" id="ARBA00047571"/>
    </source>
</evidence>
<feature type="compositionally biased region" description="Basic and acidic residues" evidence="15">
    <location>
        <begin position="1233"/>
        <end position="1247"/>
    </location>
</feature>
<keyword evidence="9" id="KW-0804">Transcription</keyword>
<proteinExistence type="predicted"/>
<feature type="region of interest" description="Disordered" evidence="15">
    <location>
        <begin position="899"/>
        <end position="1204"/>
    </location>
</feature>
<comment type="subcellular location">
    <subcellularLocation>
        <location evidence="1">Nucleus</location>
    </subcellularLocation>
</comment>
<feature type="region of interest" description="Disordered" evidence="15">
    <location>
        <begin position="271"/>
        <end position="523"/>
    </location>
</feature>
<dbReference type="SMART" id="SM00508">
    <property type="entry name" value="PostSET"/>
    <property type="match status" value="1"/>
</dbReference>
<dbReference type="FunFam" id="2.170.270.10:FF:000010">
    <property type="entry name" value="Histone-lysine N-methyltransferase"/>
    <property type="match status" value="1"/>
</dbReference>
<feature type="region of interest" description="Disordered" evidence="15">
    <location>
        <begin position="1331"/>
        <end position="1366"/>
    </location>
</feature>
<dbReference type="InterPro" id="IPR046341">
    <property type="entry name" value="SET_dom_sf"/>
</dbReference>
<keyword evidence="4" id="KW-0808">Transferase</keyword>
<feature type="compositionally biased region" description="Basic and acidic residues" evidence="15">
    <location>
        <begin position="1025"/>
        <end position="1054"/>
    </location>
</feature>
<feature type="region of interest" description="Disordered" evidence="15">
    <location>
        <begin position="1227"/>
        <end position="1263"/>
    </location>
</feature>
<dbReference type="EC" id="2.1.1.354" evidence="2"/>
<dbReference type="GO" id="GO:0140999">
    <property type="term" value="F:histone H3K4 trimethyltransferase activity"/>
    <property type="evidence" value="ECO:0007669"/>
    <property type="project" value="UniProtKB-EC"/>
</dbReference>
<feature type="compositionally biased region" description="Acidic residues" evidence="15">
    <location>
        <begin position="1055"/>
        <end position="1095"/>
    </location>
</feature>
<dbReference type="InterPro" id="IPR044570">
    <property type="entry name" value="Set1-like"/>
</dbReference>
<dbReference type="GO" id="GO:0005634">
    <property type="term" value="C:nucleus"/>
    <property type="evidence" value="ECO:0007669"/>
    <property type="project" value="UniProtKB-SubCell"/>
</dbReference>
<feature type="compositionally biased region" description="Low complexity" evidence="15">
    <location>
        <begin position="1142"/>
        <end position="1158"/>
    </location>
</feature>
<organism evidence="19 20">
    <name type="scientific">Sinanodonta woodiana</name>
    <name type="common">Chinese pond mussel</name>
    <name type="synonym">Anodonta woodiana</name>
    <dbReference type="NCBI Taxonomy" id="1069815"/>
    <lineage>
        <taxon>Eukaryota</taxon>
        <taxon>Metazoa</taxon>
        <taxon>Spiralia</taxon>
        <taxon>Lophotrochozoa</taxon>
        <taxon>Mollusca</taxon>
        <taxon>Bivalvia</taxon>
        <taxon>Autobranchia</taxon>
        <taxon>Heteroconchia</taxon>
        <taxon>Palaeoheterodonta</taxon>
        <taxon>Unionida</taxon>
        <taxon>Unionoidea</taxon>
        <taxon>Unionidae</taxon>
        <taxon>Unioninae</taxon>
        <taxon>Sinanodonta</taxon>
    </lineage>
</organism>
<dbReference type="PANTHER" id="PTHR45814:SF2">
    <property type="entry name" value="HISTONE-LYSINE N-METHYLTRANSFERASE SETD1"/>
    <property type="match status" value="1"/>
</dbReference>
<feature type="compositionally biased region" description="Acidic residues" evidence="15">
    <location>
        <begin position="961"/>
        <end position="1024"/>
    </location>
</feature>
<dbReference type="CDD" id="cd12304">
    <property type="entry name" value="RRM_Set1"/>
    <property type="match status" value="1"/>
</dbReference>
<feature type="domain" description="RRM" evidence="16">
    <location>
        <begin position="95"/>
        <end position="168"/>
    </location>
</feature>
<dbReference type="SMART" id="SM01291">
    <property type="entry name" value="N-SET"/>
    <property type="match status" value="1"/>
</dbReference>
<dbReference type="EMBL" id="JBJQND010000013">
    <property type="protein sequence ID" value="KAL3857541.1"/>
    <property type="molecule type" value="Genomic_DNA"/>
</dbReference>
<feature type="compositionally biased region" description="Basic and acidic residues" evidence="15">
    <location>
        <begin position="917"/>
        <end position="934"/>
    </location>
</feature>
<dbReference type="InterPro" id="IPR012677">
    <property type="entry name" value="Nucleotide-bd_a/b_plait_sf"/>
</dbReference>
<feature type="compositionally biased region" description="Basic and acidic residues" evidence="15">
    <location>
        <begin position="365"/>
        <end position="410"/>
    </location>
</feature>
<feature type="compositionally biased region" description="Acidic residues" evidence="15">
    <location>
        <begin position="1124"/>
        <end position="1141"/>
    </location>
</feature>
<sequence length="1704" mass="195228">MELDRKHYPNGIPRVPEDDKDKKKHNYKLIVDPMLHRGAQKIYRFDGVEPADNTLVHVKDPRPRYLRFWSKRNPADLPVPKFKVDQYYVGTPPPLEVTFTNLNDNINNDFLENMCKSFGKIDEVKVYFNPKTKKHMGIGKVLFTSSKAARQCVDKLNSTSKMGNIINVFIDTLGKERQRLIDEVLEGKPKMQRPPSPSFDPRGRSLSFASTSSSFDLAANNTSAEFEMDAYDPEAYEPTSELEFPKQDNTLFPPHNFGQTPSDYTESGYFSGTPLSETFGQNQHQNNSNQFDMSYNNRGKFHFGSSTHQIGRNPTPIHPPGTPGSFNPLTPSPFSSSGNLTPQTSQPPPLPPETPDHTPSFFRPSDGRDRDRLSRNRNDERDNSRYRDRDWKSRNSDWNNRNRDYQRGNSHDSGWNKQRDSEWRRSQDSDSNRSYNQDSGYERGDRNRHKDVDKFRTNRDWERGDRNRDREKEKERDMDRELGRTREKQEKIQARDKIIDIEKIKKEKPSTPLSTDDEPRSMSLESRIQSLLQGTGLVEDLGSPPVSKPAKHEPKISPPPLKHQTSHPSSLPSLPSDSDEDSRKSMGTPGYNMKTMHIKAEPLIPDAFHPTPIYGSVAQDRPYQTSSSGNFPMEPTKNFDFGRNSVHTWPAQNEIQNLQSSVGQDDEDDHMSLDSTGSGVEETTIEVNPPMGLMGNMSDSRLMNVSNHFGNQWQQPTPQNTFLNNYHNQMSQGNNVNNFSNFLGSTFNQNFCDQYSNFIANQSTSSSVNYQQGINNVQQQGETDPYCGTFVSVLDNFVKELKHIIHKDLCKKMVENSAFKTYEGWWDSEEHRTKPQKSTQLIQLSKPDNGKKISVDNKTDISPALASLFERPQHPWSREGEINILAGFGGMGGGGFLGIRGGMPRMPSFKKKFQSPLKEKGDKEEEESEKKGEKEEDEEDESDKDMSVSSSKARRKPLISESEEEESEEEESEDEDDEDEDEEEEETVDSEEEEEEEESEESSDEDEEEEESSSEEDDEEEEDITGDKAKKHDIEQEMKRKAEKTSQEKVTNVKDDDEDVSIDVETTESDGDDEDEDEDDEDEDDEEDEEDEEEEKEKAKEDNDVLKGEKNEVRHAVGRTELESQNESDVEDGEIDMDTEDSTASSSESSSEMKTVKSIPEKNRKESTPLVNKSSVISTEKSSKSGTHDRNLFESVAKKEPSDHFPDGLSLLSEAVSLSLKELVQKPSVLRQLDSDKEEGVDRHSEESQLEEDDVLNKDDPNIPSFLSEHAYYAIPSQRENDVESNETLSAEEEVVDWIDYGGHHKVWLDHNYCLKPPPRVLQVMQKEYEEQKTLETEPKDVEEEEKKKEKAAKEEEEEKTPKGSRKRKKLDYLVDITDALNRFKGSRELINLLPPPKPIVKLKSRTFEEERQIFFSLFNQGIDQEDVNYLKKTYEHLLSTDDPMFYWLNDILWVDHPYTNIPDPSPHKKKRKTEADIVPPKHATGSARTEGYYKLSMKEKARYLTHAYNMERAAENMKDLDASKKMVQSSREARHENRRLQTSFAEIGEISDLMKFNQLKFRKKALKFAKSSIHDWGLFALEPIAADEMVIEYTGSTIRQSVADLREKQYEAKGIGSSYLFRVDNEIIIDATKTGNLARFINHSCNPNCYAKVITVESLKKIVIYSKRDIDVNEEITYDYKFPLEDNKIPCLCGAPSCRGTLN</sequence>
<comment type="catalytic activity">
    <reaction evidence="12">
        <text>N(6)-methyl-L-lysyl(4)-[histone H3] + S-adenosyl-L-methionine = N(6),N(6)-dimethyl-L-lysyl(4)-[histone H3] + S-adenosyl-L-homocysteine + H(+)</text>
        <dbReference type="Rhea" id="RHEA:60268"/>
        <dbReference type="Rhea" id="RHEA-COMP:15540"/>
        <dbReference type="Rhea" id="RHEA-COMP:15543"/>
        <dbReference type="ChEBI" id="CHEBI:15378"/>
        <dbReference type="ChEBI" id="CHEBI:57856"/>
        <dbReference type="ChEBI" id="CHEBI:59789"/>
        <dbReference type="ChEBI" id="CHEBI:61929"/>
        <dbReference type="ChEBI" id="CHEBI:61976"/>
    </reaction>
</comment>
<dbReference type="Gene3D" id="2.170.270.10">
    <property type="entry name" value="SET domain"/>
    <property type="match status" value="1"/>
</dbReference>
<feature type="compositionally biased region" description="Basic and acidic residues" evidence="15">
    <location>
        <begin position="1181"/>
        <end position="1204"/>
    </location>
</feature>
<evidence type="ECO:0000256" key="6">
    <source>
        <dbReference type="ARBA" id="ARBA00022853"/>
    </source>
</evidence>
<evidence type="ECO:0000256" key="12">
    <source>
        <dbReference type="ARBA" id="ARBA00047583"/>
    </source>
</evidence>
<reference evidence="19 20" key="1">
    <citation type="submission" date="2024-11" db="EMBL/GenBank/DDBJ databases">
        <title>Chromosome-level genome assembly of the freshwater bivalve Anodonta woodiana.</title>
        <authorList>
            <person name="Chen X."/>
        </authorList>
    </citation>
    <scope>NUCLEOTIDE SEQUENCE [LARGE SCALE GENOMIC DNA]</scope>
    <source>
        <strain evidence="19">MN2024</strain>
        <tissue evidence="19">Gills</tissue>
    </source>
</reference>
<feature type="compositionally biased region" description="Basic and acidic residues" evidence="15">
    <location>
        <begin position="1331"/>
        <end position="1354"/>
    </location>
</feature>
<keyword evidence="7 14" id="KW-0694">RNA-binding</keyword>
<evidence type="ECO:0000256" key="5">
    <source>
        <dbReference type="ARBA" id="ARBA00022691"/>
    </source>
</evidence>
<dbReference type="InterPro" id="IPR037841">
    <property type="entry name" value="SET_SETD1A/B"/>
</dbReference>
<evidence type="ECO:0000256" key="3">
    <source>
        <dbReference type="ARBA" id="ARBA00022603"/>
    </source>
</evidence>
<name>A0ABD3V7F4_SINWO</name>
<evidence type="ECO:0000256" key="7">
    <source>
        <dbReference type="ARBA" id="ARBA00022884"/>
    </source>
</evidence>
<keyword evidence="3" id="KW-0489">Methyltransferase</keyword>
<feature type="region of interest" description="Disordered" evidence="15">
    <location>
        <begin position="537"/>
        <end position="592"/>
    </location>
</feature>
<feature type="domain" description="SET" evidence="17">
    <location>
        <begin position="1565"/>
        <end position="1682"/>
    </location>
</feature>
<feature type="compositionally biased region" description="Polar residues" evidence="15">
    <location>
        <begin position="271"/>
        <end position="297"/>
    </location>
</feature>
<dbReference type="InterPro" id="IPR003616">
    <property type="entry name" value="Post-SET_dom"/>
</dbReference>
<dbReference type="GO" id="GO:0003723">
    <property type="term" value="F:RNA binding"/>
    <property type="evidence" value="ECO:0007669"/>
    <property type="project" value="UniProtKB-UniRule"/>
</dbReference>
<keyword evidence="8" id="KW-0805">Transcription regulation</keyword>
<keyword evidence="10" id="KW-0539">Nucleus</keyword>
<comment type="catalytic activity">
    <reaction evidence="13">
        <text>N(6),N(6)-dimethyl-L-lysyl(4)-[histone H3] + S-adenosyl-L-methionine = N(6),N(6),N(6)-trimethyl-L-lysyl(4)-[histone H3] + S-adenosyl-L-homocysteine + H(+)</text>
        <dbReference type="Rhea" id="RHEA:60272"/>
        <dbReference type="Rhea" id="RHEA-COMP:15537"/>
        <dbReference type="Rhea" id="RHEA-COMP:15540"/>
        <dbReference type="ChEBI" id="CHEBI:15378"/>
        <dbReference type="ChEBI" id="CHEBI:57856"/>
        <dbReference type="ChEBI" id="CHEBI:59789"/>
        <dbReference type="ChEBI" id="CHEBI:61961"/>
        <dbReference type="ChEBI" id="CHEBI:61976"/>
    </reaction>
</comment>
<dbReference type="PROSITE" id="PS50868">
    <property type="entry name" value="POST_SET"/>
    <property type="match status" value="1"/>
</dbReference>
<evidence type="ECO:0000256" key="13">
    <source>
        <dbReference type="ARBA" id="ARBA00049129"/>
    </source>
</evidence>
<dbReference type="SMART" id="SM00360">
    <property type="entry name" value="RRM"/>
    <property type="match status" value="1"/>
</dbReference>
<evidence type="ECO:0000256" key="9">
    <source>
        <dbReference type="ARBA" id="ARBA00023163"/>
    </source>
</evidence>
<dbReference type="PROSITE" id="PS50102">
    <property type="entry name" value="RRM"/>
    <property type="match status" value="1"/>
</dbReference>
<dbReference type="InterPro" id="IPR035979">
    <property type="entry name" value="RBD_domain_sf"/>
</dbReference>
<evidence type="ECO:0000259" key="18">
    <source>
        <dbReference type="PROSITE" id="PS50868"/>
    </source>
</evidence>
<dbReference type="InterPro" id="IPR001214">
    <property type="entry name" value="SET_dom"/>
</dbReference>
<dbReference type="PROSITE" id="PS50280">
    <property type="entry name" value="SET"/>
    <property type="match status" value="1"/>
</dbReference>
<keyword evidence="5" id="KW-0949">S-adenosyl-L-methionine</keyword>
<dbReference type="Pfam" id="PF00076">
    <property type="entry name" value="RRM_1"/>
    <property type="match status" value="1"/>
</dbReference>